<feature type="transmembrane region" description="Helical" evidence="5">
    <location>
        <begin position="176"/>
        <end position="201"/>
    </location>
</feature>
<reference evidence="7" key="1">
    <citation type="submission" date="2011-01" db="EMBL/GenBank/DDBJ databases">
        <authorList>
            <person name="Muzny D."/>
            <person name="Qin X."/>
            <person name="Buhay C."/>
            <person name="Dugan-Rocha S."/>
            <person name="Ding Y."/>
            <person name="Chen G."/>
            <person name="Hawes A."/>
            <person name="Holder M."/>
            <person name="Jhangiani S."/>
            <person name="Johnson A."/>
            <person name="Khan Z."/>
            <person name="Li Z."/>
            <person name="Liu W."/>
            <person name="Liu X."/>
            <person name="Perez L."/>
            <person name="Shen H."/>
            <person name="Wang Q."/>
            <person name="Watt J."/>
            <person name="Xi L."/>
            <person name="Xin Y."/>
            <person name="Zhou J."/>
            <person name="Deng J."/>
            <person name="Jiang H."/>
            <person name="Liu Y."/>
            <person name="Qu J."/>
            <person name="Song X.-Z."/>
            <person name="Zhang L."/>
            <person name="Villasana D."/>
            <person name="Johnson A."/>
            <person name="Liu J."/>
            <person name="Liyanage D."/>
            <person name="Lorensuhewa L."/>
            <person name="Robinson T."/>
            <person name="Song A."/>
            <person name="Song B.-B."/>
            <person name="Dinh H."/>
            <person name="Thornton R."/>
            <person name="Coyle M."/>
            <person name="Francisco L."/>
            <person name="Jackson L."/>
            <person name="Javaid M."/>
            <person name="Korchina V."/>
            <person name="Kovar C."/>
            <person name="Mata R."/>
            <person name="Mathew T."/>
            <person name="Ngo R."/>
            <person name="Nguyen L."/>
            <person name="Nguyen N."/>
            <person name="Okwuonu G."/>
            <person name="Ongeri F."/>
            <person name="Pham C."/>
            <person name="Simmons D."/>
            <person name="Wilczek-Boney K."/>
            <person name="Hale W."/>
            <person name="Jakkamsetti A."/>
            <person name="Pham P."/>
            <person name="Ruth R."/>
            <person name="San Lucas F."/>
            <person name="Warren J."/>
            <person name="Zhang J."/>
            <person name="Zhao Z."/>
            <person name="Zhou C."/>
            <person name="Zhu D."/>
            <person name="Lee S."/>
            <person name="Bess C."/>
            <person name="Blankenburg K."/>
            <person name="Forbes L."/>
            <person name="Fu Q."/>
            <person name="Gubbala S."/>
            <person name="Hirani K."/>
            <person name="Jayaseelan J.C."/>
            <person name="Lara F."/>
            <person name="Munidasa M."/>
            <person name="Palculict T."/>
            <person name="Patil S."/>
            <person name="Pu L.-L."/>
            <person name="Saada N."/>
            <person name="Tang L."/>
            <person name="Weissenberger G."/>
            <person name="Zhu Y."/>
            <person name="Hemphill L."/>
            <person name="Shang Y."/>
            <person name="Youmans B."/>
            <person name="Ayvaz T."/>
            <person name="Ross M."/>
            <person name="Santibanez J."/>
            <person name="Aqrawi P."/>
            <person name="Gross S."/>
            <person name="Joshi V."/>
            <person name="Fowler G."/>
            <person name="Nazareth L."/>
            <person name="Reid J."/>
            <person name="Worley K."/>
            <person name="Petrosino J."/>
            <person name="Highlander S."/>
            <person name="Gibbs R."/>
        </authorList>
    </citation>
    <scope>NUCLEOTIDE SEQUENCE [LARGE SCALE GENOMIC DNA]</scope>
    <source>
        <strain evidence="7">ATCC 33707</strain>
    </source>
</reference>
<gene>
    <name evidence="7" type="ORF">HMPREF0724_14117</name>
</gene>
<evidence type="ECO:0000256" key="1">
    <source>
        <dbReference type="ARBA" id="ARBA00004651"/>
    </source>
</evidence>
<feature type="domain" description="Major facilitator superfamily (MFS) profile" evidence="6">
    <location>
        <begin position="19"/>
        <end position="418"/>
    </location>
</feature>
<dbReference type="AlphaFoldDB" id="E9T5Q3"/>
<name>E9T5Q3_RHOHA</name>
<dbReference type="Gene3D" id="1.20.1250.20">
    <property type="entry name" value="MFS general substrate transporter like domains"/>
    <property type="match status" value="1"/>
</dbReference>
<dbReference type="PROSITE" id="PS50850">
    <property type="entry name" value="MFS"/>
    <property type="match status" value="1"/>
</dbReference>
<dbReference type="Pfam" id="PF07690">
    <property type="entry name" value="MFS_1"/>
    <property type="match status" value="1"/>
</dbReference>
<feature type="transmembrane region" description="Helical" evidence="5">
    <location>
        <begin position="368"/>
        <end position="387"/>
    </location>
</feature>
<dbReference type="GO" id="GO:0005886">
    <property type="term" value="C:plasma membrane"/>
    <property type="evidence" value="ECO:0007669"/>
    <property type="project" value="UniProtKB-SubCell"/>
</dbReference>
<sequence length="418" mass="40979">MTSENVTTTPDVAGAQRRVLAVLVTAQILSGAGLAAGITVGALLAQDMLGGTGLAGVPSALFTIGSAAAAVAVGRLSQRLGRRAGLGAGYGVGALGSVGVVAAAAVDNVVLLLIALFVYGAGTATNLQARYAGADLAEPAHRGRAVSTVLVATTLGAVVGPNLVTVMGRVADGLGIPALAGPFILAAVAYAAAAAVLWSMLRPDPLLLARDIDAAAGEFVSSAAGSADEEAAARTWNPSVTLGATVMVLTQLVMVAVMTMTPIHMLHHGHGTGAAGLVIAIHVAAMYLPSPLSGRLADRFGPRPVAGAAALTMLAAGFTAAAAPAESVPALAVALTLLGLGWNFGLVSGTAIITDSVPIATRARTQGTVDLTIAIAGAGGGLTSGMVVGAASYGWLAILGGLVSLLIVPALAVHARRS</sequence>
<feature type="transmembrane region" description="Helical" evidence="5">
    <location>
        <begin position="85"/>
        <end position="105"/>
    </location>
</feature>
<evidence type="ECO:0000256" key="2">
    <source>
        <dbReference type="ARBA" id="ARBA00022692"/>
    </source>
</evidence>
<keyword evidence="4 5" id="KW-0472">Membrane</keyword>
<dbReference type="PANTHER" id="PTHR23534">
    <property type="entry name" value="MFS PERMEASE"/>
    <property type="match status" value="1"/>
</dbReference>
<dbReference type="HOGENOM" id="CLU_047644_0_0_11"/>
<keyword evidence="3 5" id="KW-1133">Transmembrane helix</keyword>
<feature type="transmembrane region" description="Helical" evidence="5">
    <location>
        <begin position="51"/>
        <end position="73"/>
    </location>
</feature>
<feature type="transmembrane region" description="Helical" evidence="5">
    <location>
        <begin position="20"/>
        <end position="45"/>
    </location>
</feature>
<dbReference type="PANTHER" id="PTHR23534:SF1">
    <property type="entry name" value="MAJOR FACILITATOR SUPERFAMILY PROTEIN"/>
    <property type="match status" value="1"/>
</dbReference>
<feature type="transmembrane region" description="Helical" evidence="5">
    <location>
        <begin position="269"/>
        <end position="288"/>
    </location>
</feature>
<dbReference type="InterPro" id="IPR036259">
    <property type="entry name" value="MFS_trans_sf"/>
</dbReference>
<keyword evidence="2 5" id="KW-0812">Transmembrane</keyword>
<dbReference type="STRING" id="43767.A6I91_10305"/>
<keyword evidence="8" id="KW-1185">Reference proteome</keyword>
<feature type="transmembrane region" description="Helical" evidence="5">
    <location>
        <begin position="111"/>
        <end position="133"/>
    </location>
</feature>
<feature type="transmembrane region" description="Helical" evidence="5">
    <location>
        <begin position="145"/>
        <end position="164"/>
    </location>
</feature>
<evidence type="ECO:0000256" key="3">
    <source>
        <dbReference type="ARBA" id="ARBA00022989"/>
    </source>
</evidence>
<protein>
    <submittedName>
        <fullName evidence="7">Transporter, major facilitator family protein</fullName>
    </submittedName>
</protein>
<evidence type="ECO:0000259" key="6">
    <source>
        <dbReference type="PROSITE" id="PS50850"/>
    </source>
</evidence>
<evidence type="ECO:0000313" key="7">
    <source>
        <dbReference type="EMBL" id="EGD22234.1"/>
    </source>
</evidence>
<dbReference type="EMBL" id="ADNW02000021">
    <property type="protein sequence ID" value="EGD22234.1"/>
    <property type="molecule type" value="Genomic_DNA"/>
</dbReference>
<proteinExistence type="predicted"/>
<dbReference type="RefSeq" id="WP_005514397.1">
    <property type="nucleotide sequence ID" value="NZ_CM001149.1"/>
</dbReference>
<evidence type="ECO:0000256" key="5">
    <source>
        <dbReference type="SAM" id="Phobius"/>
    </source>
</evidence>
<evidence type="ECO:0000256" key="4">
    <source>
        <dbReference type="ARBA" id="ARBA00023136"/>
    </source>
</evidence>
<feature type="transmembrane region" description="Helical" evidence="5">
    <location>
        <begin position="393"/>
        <end position="413"/>
    </location>
</feature>
<evidence type="ECO:0000313" key="8">
    <source>
        <dbReference type="Proteomes" id="UP000004245"/>
    </source>
</evidence>
<feature type="transmembrane region" description="Helical" evidence="5">
    <location>
        <begin position="328"/>
        <end position="347"/>
    </location>
</feature>
<dbReference type="InterPro" id="IPR011701">
    <property type="entry name" value="MFS"/>
</dbReference>
<organism evidence="7 8">
    <name type="scientific">Prescottella equi ATCC 33707</name>
    <dbReference type="NCBI Taxonomy" id="525370"/>
    <lineage>
        <taxon>Bacteria</taxon>
        <taxon>Bacillati</taxon>
        <taxon>Actinomycetota</taxon>
        <taxon>Actinomycetes</taxon>
        <taxon>Mycobacteriales</taxon>
        <taxon>Nocardiaceae</taxon>
        <taxon>Prescottella</taxon>
    </lineage>
</organism>
<comment type="caution">
    <text evidence="7">The sequence shown here is derived from an EMBL/GenBank/DDBJ whole genome shotgun (WGS) entry which is preliminary data.</text>
</comment>
<dbReference type="SUPFAM" id="SSF103473">
    <property type="entry name" value="MFS general substrate transporter"/>
    <property type="match status" value="1"/>
</dbReference>
<dbReference type="InterPro" id="IPR020846">
    <property type="entry name" value="MFS_dom"/>
</dbReference>
<dbReference type="Proteomes" id="UP000004245">
    <property type="component" value="Unassembled WGS sequence"/>
</dbReference>
<feature type="transmembrane region" description="Helical" evidence="5">
    <location>
        <begin position="300"/>
        <end position="322"/>
    </location>
</feature>
<dbReference type="GO" id="GO:0022857">
    <property type="term" value="F:transmembrane transporter activity"/>
    <property type="evidence" value="ECO:0007669"/>
    <property type="project" value="InterPro"/>
</dbReference>
<feature type="transmembrane region" description="Helical" evidence="5">
    <location>
        <begin position="240"/>
        <end position="263"/>
    </location>
</feature>
<comment type="subcellular location">
    <subcellularLocation>
        <location evidence="1">Cell membrane</location>
        <topology evidence="1">Multi-pass membrane protein</topology>
    </subcellularLocation>
</comment>
<accession>E9T5Q3</accession>